<dbReference type="HOGENOM" id="CLU_155624_0_2_1"/>
<evidence type="ECO:0000313" key="1">
    <source>
        <dbReference type="EMBL" id="KIK26914.1"/>
    </source>
</evidence>
<dbReference type="OrthoDB" id="1607513at2759"/>
<sequence>ISFTADMWSADKLNSYFAMMAHWIGHDQLVMKAALITFHYLPTLHMGKELANTILHLIDCAEI</sequence>
<keyword evidence="2" id="KW-1185">Reference proteome</keyword>
<proteinExistence type="predicted"/>
<feature type="non-terminal residue" evidence="1">
    <location>
        <position position="63"/>
    </location>
</feature>
<gene>
    <name evidence="1" type="ORF">PISMIDRAFT_76968</name>
</gene>
<dbReference type="EMBL" id="KN833699">
    <property type="protein sequence ID" value="KIK26914.1"/>
    <property type="molecule type" value="Genomic_DNA"/>
</dbReference>
<feature type="non-terminal residue" evidence="1">
    <location>
        <position position="1"/>
    </location>
</feature>
<reference evidence="1 2" key="1">
    <citation type="submission" date="2014-04" db="EMBL/GenBank/DDBJ databases">
        <authorList>
            <consortium name="DOE Joint Genome Institute"/>
            <person name="Kuo A."/>
            <person name="Kohler A."/>
            <person name="Costa M.D."/>
            <person name="Nagy L.G."/>
            <person name="Floudas D."/>
            <person name="Copeland A."/>
            <person name="Barry K.W."/>
            <person name="Cichocki N."/>
            <person name="Veneault-Fourrey C."/>
            <person name="LaButti K."/>
            <person name="Lindquist E.A."/>
            <person name="Lipzen A."/>
            <person name="Lundell T."/>
            <person name="Morin E."/>
            <person name="Murat C."/>
            <person name="Sun H."/>
            <person name="Tunlid A."/>
            <person name="Henrissat B."/>
            <person name="Grigoriev I.V."/>
            <person name="Hibbett D.S."/>
            <person name="Martin F."/>
            <person name="Nordberg H.P."/>
            <person name="Cantor M.N."/>
            <person name="Hua S.X."/>
        </authorList>
    </citation>
    <scope>NUCLEOTIDE SEQUENCE [LARGE SCALE GENOMIC DNA]</scope>
    <source>
        <strain evidence="1 2">441</strain>
    </source>
</reference>
<name>A0A0C9ZM04_9AGAM</name>
<accession>A0A0C9ZM04</accession>
<reference evidence="2" key="2">
    <citation type="submission" date="2015-01" db="EMBL/GenBank/DDBJ databases">
        <title>Evolutionary Origins and Diversification of the Mycorrhizal Mutualists.</title>
        <authorList>
            <consortium name="DOE Joint Genome Institute"/>
            <consortium name="Mycorrhizal Genomics Consortium"/>
            <person name="Kohler A."/>
            <person name="Kuo A."/>
            <person name="Nagy L.G."/>
            <person name="Floudas D."/>
            <person name="Copeland A."/>
            <person name="Barry K.W."/>
            <person name="Cichocki N."/>
            <person name="Veneault-Fourrey C."/>
            <person name="LaButti K."/>
            <person name="Lindquist E.A."/>
            <person name="Lipzen A."/>
            <person name="Lundell T."/>
            <person name="Morin E."/>
            <person name="Murat C."/>
            <person name="Riley R."/>
            <person name="Ohm R."/>
            <person name="Sun H."/>
            <person name="Tunlid A."/>
            <person name="Henrissat B."/>
            <person name="Grigoriev I.V."/>
            <person name="Hibbett D.S."/>
            <person name="Martin F."/>
        </authorList>
    </citation>
    <scope>NUCLEOTIDE SEQUENCE [LARGE SCALE GENOMIC DNA]</scope>
    <source>
        <strain evidence="2">441</strain>
    </source>
</reference>
<protein>
    <submittedName>
        <fullName evidence="1">Uncharacterized protein</fullName>
    </submittedName>
</protein>
<organism evidence="1 2">
    <name type="scientific">Pisolithus microcarpus 441</name>
    <dbReference type="NCBI Taxonomy" id="765257"/>
    <lineage>
        <taxon>Eukaryota</taxon>
        <taxon>Fungi</taxon>
        <taxon>Dikarya</taxon>
        <taxon>Basidiomycota</taxon>
        <taxon>Agaricomycotina</taxon>
        <taxon>Agaricomycetes</taxon>
        <taxon>Agaricomycetidae</taxon>
        <taxon>Boletales</taxon>
        <taxon>Sclerodermatineae</taxon>
        <taxon>Pisolithaceae</taxon>
        <taxon>Pisolithus</taxon>
    </lineage>
</organism>
<dbReference type="Proteomes" id="UP000054018">
    <property type="component" value="Unassembled WGS sequence"/>
</dbReference>
<evidence type="ECO:0000313" key="2">
    <source>
        <dbReference type="Proteomes" id="UP000054018"/>
    </source>
</evidence>
<dbReference type="AlphaFoldDB" id="A0A0C9ZM04"/>